<dbReference type="Proteomes" id="UP000003806">
    <property type="component" value="Chromosome"/>
</dbReference>
<evidence type="ECO:0000313" key="7">
    <source>
        <dbReference type="Proteomes" id="UP000003806"/>
    </source>
</evidence>
<dbReference type="STRING" id="885272.JonanDRAFT_0191"/>
<dbReference type="GO" id="GO:0012505">
    <property type="term" value="C:endomembrane system"/>
    <property type="evidence" value="ECO:0007669"/>
    <property type="project" value="UniProtKB-SubCell"/>
</dbReference>
<proteinExistence type="predicted"/>
<evidence type="ECO:0000256" key="2">
    <source>
        <dbReference type="ARBA" id="ARBA00022692"/>
    </source>
</evidence>
<dbReference type="eggNOG" id="COG2020">
    <property type="taxonomic scope" value="Bacteria"/>
</dbReference>
<dbReference type="Pfam" id="PF04191">
    <property type="entry name" value="PEMT"/>
    <property type="match status" value="1"/>
</dbReference>
<dbReference type="PANTHER" id="PTHR12714:SF9">
    <property type="entry name" value="PROTEIN-S-ISOPRENYLCYSTEINE O-METHYLTRANSFERASE"/>
    <property type="match status" value="1"/>
</dbReference>
<comment type="subcellular location">
    <subcellularLocation>
        <location evidence="1">Endomembrane system</location>
        <topology evidence="1">Multi-pass membrane protein</topology>
    </subcellularLocation>
</comment>
<keyword evidence="2 5" id="KW-0812">Transmembrane</keyword>
<dbReference type="HOGENOM" id="CLU_083238_0_0_0"/>
<name>H0UME4_9BACT</name>
<dbReference type="GO" id="GO:0016740">
    <property type="term" value="F:transferase activity"/>
    <property type="evidence" value="ECO:0007669"/>
    <property type="project" value="UniProtKB-ARBA"/>
</dbReference>
<evidence type="ECO:0000256" key="1">
    <source>
        <dbReference type="ARBA" id="ARBA00004127"/>
    </source>
</evidence>
<evidence type="ECO:0000256" key="3">
    <source>
        <dbReference type="ARBA" id="ARBA00022989"/>
    </source>
</evidence>
<keyword evidence="4 5" id="KW-0472">Membrane</keyword>
<accession>H0UME4</accession>
<keyword evidence="7" id="KW-1185">Reference proteome</keyword>
<feature type="transmembrane region" description="Helical" evidence="5">
    <location>
        <begin position="12"/>
        <end position="31"/>
    </location>
</feature>
<sequence length="201" mass="22724">MEFFVRHRTRLSQLWGLAFIALYVLSNKILAVRSPVSEEALSAVACALLGLATVGRLWCAQYIAGYKLDRLVTEGPYSICRHPLYLFSFLGAVGVGCCTKSIVLTLLVALSFAVVYPGVMASEERGLIAKFGDEYRQYMKEVPAFFPKFSHYSEPKEYVVVPRVFRREVFDAAWFIWVAGIFELVEITELTHVCPKLFGLY</sequence>
<gene>
    <name evidence="6" type="ORF">JonanDRAFT_0191</name>
</gene>
<feature type="transmembrane region" description="Helical" evidence="5">
    <location>
        <begin position="84"/>
        <end position="116"/>
    </location>
</feature>
<dbReference type="OrthoDB" id="9789029at2"/>
<feature type="transmembrane region" description="Helical" evidence="5">
    <location>
        <begin position="43"/>
        <end position="64"/>
    </location>
</feature>
<keyword evidence="3 5" id="KW-1133">Transmembrane helix</keyword>
<dbReference type="PANTHER" id="PTHR12714">
    <property type="entry name" value="PROTEIN-S ISOPRENYLCYSTEINE O-METHYLTRANSFERASE"/>
    <property type="match status" value="1"/>
</dbReference>
<dbReference type="RefSeq" id="WP_008522415.1">
    <property type="nucleotide sequence ID" value="NZ_CM001376.1"/>
</dbReference>
<protein>
    <recommendedName>
        <fullName evidence="8">Isoprenylcysteine carboxylmethyltransferase family protein</fullName>
    </recommendedName>
</protein>
<organism evidence="6 7">
    <name type="scientific">Jonquetella anthropi DSM 22815</name>
    <dbReference type="NCBI Taxonomy" id="885272"/>
    <lineage>
        <taxon>Bacteria</taxon>
        <taxon>Thermotogati</taxon>
        <taxon>Synergistota</taxon>
        <taxon>Synergistia</taxon>
        <taxon>Synergistales</taxon>
        <taxon>Dethiosulfovibrionaceae</taxon>
        <taxon>Jonquetella</taxon>
    </lineage>
</organism>
<dbReference type="InterPro" id="IPR007318">
    <property type="entry name" value="Phopholipid_MeTrfase"/>
</dbReference>
<reference evidence="6 7" key="1">
    <citation type="submission" date="2011-11" db="EMBL/GenBank/DDBJ databases">
        <title>The Noncontiguous Finished genome of Jonquetella anthropi DSM 22815.</title>
        <authorList>
            <consortium name="US DOE Joint Genome Institute (JGI-PGF)"/>
            <person name="Lucas S."/>
            <person name="Copeland A."/>
            <person name="Lapidus A."/>
            <person name="Glavina del Rio T."/>
            <person name="Dalin E."/>
            <person name="Tice H."/>
            <person name="Bruce D."/>
            <person name="Goodwin L."/>
            <person name="Pitluck S."/>
            <person name="Peters L."/>
            <person name="Mikhailova N."/>
            <person name="Held B."/>
            <person name="Kyrpides N."/>
            <person name="Mavromatis K."/>
            <person name="Ivanova N."/>
            <person name="Markowitz V."/>
            <person name="Cheng J.-F."/>
            <person name="Hugenholtz P."/>
            <person name="Woyke T."/>
            <person name="Wu D."/>
            <person name="Gronow S."/>
            <person name="Wellnitz S."/>
            <person name="Brambilla E."/>
            <person name="Klenk H.-P."/>
            <person name="Eisen J.A."/>
        </authorList>
    </citation>
    <scope>NUCLEOTIDE SEQUENCE [LARGE SCALE GENOMIC DNA]</scope>
    <source>
        <strain evidence="6 7">DSM 22815</strain>
    </source>
</reference>
<dbReference type="AlphaFoldDB" id="H0UME4"/>
<evidence type="ECO:0000256" key="4">
    <source>
        <dbReference type="ARBA" id="ARBA00023136"/>
    </source>
</evidence>
<evidence type="ECO:0008006" key="8">
    <source>
        <dbReference type="Google" id="ProtNLM"/>
    </source>
</evidence>
<dbReference type="Gene3D" id="1.20.120.1630">
    <property type="match status" value="1"/>
</dbReference>
<evidence type="ECO:0000313" key="6">
    <source>
        <dbReference type="EMBL" id="EHM12617.1"/>
    </source>
</evidence>
<dbReference type="EMBL" id="CM001376">
    <property type="protein sequence ID" value="EHM12617.1"/>
    <property type="molecule type" value="Genomic_DNA"/>
</dbReference>
<evidence type="ECO:0000256" key="5">
    <source>
        <dbReference type="SAM" id="Phobius"/>
    </source>
</evidence>